<dbReference type="Proteomes" id="UP001610563">
    <property type="component" value="Unassembled WGS sequence"/>
</dbReference>
<keyword evidence="7" id="KW-1185">Reference proteome</keyword>
<reference evidence="6 7" key="1">
    <citation type="submission" date="2024-07" db="EMBL/GenBank/DDBJ databases">
        <title>Section-level genome sequencing and comparative genomics of Aspergillus sections Usti and Cavernicolus.</title>
        <authorList>
            <consortium name="Lawrence Berkeley National Laboratory"/>
            <person name="Nybo J.L."/>
            <person name="Vesth T.C."/>
            <person name="Theobald S."/>
            <person name="Frisvad J.C."/>
            <person name="Larsen T.O."/>
            <person name="Kjaerboelling I."/>
            <person name="Rothschild-Mancinelli K."/>
            <person name="Lyhne E.K."/>
            <person name="Kogle M.E."/>
            <person name="Barry K."/>
            <person name="Clum A."/>
            <person name="Na H."/>
            <person name="Ledsgaard L."/>
            <person name="Lin J."/>
            <person name="Lipzen A."/>
            <person name="Kuo A."/>
            <person name="Riley R."/>
            <person name="Mondo S."/>
            <person name="Labutti K."/>
            <person name="Haridas S."/>
            <person name="Pangalinan J."/>
            <person name="Salamov A.A."/>
            <person name="Simmons B.A."/>
            <person name="Magnuson J.K."/>
            <person name="Chen J."/>
            <person name="Drula E."/>
            <person name="Henrissat B."/>
            <person name="Wiebenga A."/>
            <person name="Lubbers R.J."/>
            <person name="Gomes A.C."/>
            <person name="Makela M.R."/>
            <person name="Stajich J."/>
            <person name="Grigoriev I.V."/>
            <person name="Mortensen U.H."/>
            <person name="De Vries R.P."/>
            <person name="Baker S.E."/>
            <person name="Andersen M.R."/>
        </authorList>
    </citation>
    <scope>NUCLEOTIDE SEQUENCE [LARGE SCALE GENOMIC DNA]</scope>
    <source>
        <strain evidence="6 7">CBS 209.92</strain>
    </source>
</reference>
<dbReference type="InterPro" id="IPR002893">
    <property type="entry name" value="Znf_MYND"/>
</dbReference>
<evidence type="ECO:0000256" key="1">
    <source>
        <dbReference type="ARBA" id="ARBA00022723"/>
    </source>
</evidence>
<evidence type="ECO:0000313" key="6">
    <source>
        <dbReference type="EMBL" id="KAL2796616.1"/>
    </source>
</evidence>
<evidence type="ECO:0000259" key="5">
    <source>
        <dbReference type="PROSITE" id="PS50865"/>
    </source>
</evidence>
<sequence>MSDTEHEGSFSFRSLAELPRQTDPANAHIRPEVFLQWTFVAEIVAVTASDHYHATLVVRDGDEQVLTIGFDLHDNDNNRLDELFRTTFKTGCILLILDAHKVQIHGGRNVTGIVVNDIGHIKVLPFSLAGVTGIYSKLLDSSSVENGHRICNGCSRRRRGLHPCPLCRMAFFCNRKCQVTSANARAHARDCRIVRDPDLADLLHERVLMRFRSVKLIHV</sequence>
<proteinExistence type="predicted"/>
<evidence type="ECO:0000313" key="7">
    <source>
        <dbReference type="Proteomes" id="UP001610563"/>
    </source>
</evidence>
<evidence type="ECO:0000256" key="3">
    <source>
        <dbReference type="ARBA" id="ARBA00022833"/>
    </source>
</evidence>
<feature type="domain" description="MYND-type" evidence="5">
    <location>
        <begin position="151"/>
        <end position="191"/>
    </location>
</feature>
<keyword evidence="3" id="KW-0862">Zinc</keyword>
<comment type="caution">
    <text evidence="6">The sequence shown here is derived from an EMBL/GenBank/DDBJ whole genome shotgun (WGS) entry which is preliminary data.</text>
</comment>
<dbReference type="SUPFAM" id="SSF144232">
    <property type="entry name" value="HIT/MYND zinc finger-like"/>
    <property type="match status" value="1"/>
</dbReference>
<protein>
    <recommendedName>
        <fullName evidence="5">MYND-type domain-containing protein</fullName>
    </recommendedName>
</protein>
<gene>
    <name evidence="6" type="ORF">BJX66DRAFT_335860</name>
</gene>
<accession>A0ABR4GC54</accession>
<evidence type="ECO:0000256" key="2">
    <source>
        <dbReference type="ARBA" id="ARBA00022771"/>
    </source>
</evidence>
<dbReference type="PROSITE" id="PS50865">
    <property type="entry name" value="ZF_MYND_2"/>
    <property type="match status" value="1"/>
</dbReference>
<name>A0ABR4GC54_9EURO</name>
<dbReference type="EMBL" id="JBFTWV010000025">
    <property type="protein sequence ID" value="KAL2796616.1"/>
    <property type="molecule type" value="Genomic_DNA"/>
</dbReference>
<organism evidence="6 7">
    <name type="scientific">Aspergillus keveii</name>
    <dbReference type="NCBI Taxonomy" id="714993"/>
    <lineage>
        <taxon>Eukaryota</taxon>
        <taxon>Fungi</taxon>
        <taxon>Dikarya</taxon>
        <taxon>Ascomycota</taxon>
        <taxon>Pezizomycotina</taxon>
        <taxon>Eurotiomycetes</taxon>
        <taxon>Eurotiomycetidae</taxon>
        <taxon>Eurotiales</taxon>
        <taxon>Aspergillaceae</taxon>
        <taxon>Aspergillus</taxon>
        <taxon>Aspergillus subgen. Nidulantes</taxon>
    </lineage>
</organism>
<dbReference type="Gene3D" id="6.10.140.2220">
    <property type="match status" value="1"/>
</dbReference>
<evidence type="ECO:0000256" key="4">
    <source>
        <dbReference type="PROSITE-ProRule" id="PRU00134"/>
    </source>
</evidence>
<keyword evidence="2 4" id="KW-0863">Zinc-finger</keyword>
<keyword evidence="1" id="KW-0479">Metal-binding</keyword>